<feature type="transmembrane region" description="Helical" evidence="8">
    <location>
        <begin position="20"/>
        <end position="37"/>
    </location>
</feature>
<sequence length="346" mass="37888">MEKIIPENKLLHKTLNNKCLIFFMIFILVFIWSIFLGRYKLSIVDYKSVLVNLPMLILGGEVSDPSILIICKVRLPRVLLASFVGAGLALSGLVFQQVFKNPIASPDILGVTSGASFGAALGIILPWQFPGLIQISAFVFGILAVSMAYGLKKASKDDNILYLVLSGIIVSAFFSALLSMVKYLADPYQQLPSIVFWTMGGLHRANWVNSIGCGLIVIPSIFIINSLRFKLKILLLNDDMAKTLGMDVSKFRNVMLCLVSFVVCYCVSIAGTIGWIALIVPHITRIILGYKNKNIYFITSIIGATTLVLFDDIARCISTTEIPVGILTAAIGAPILGYLLIFKKTV</sequence>
<comment type="similarity">
    <text evidence="2">Belongs to the binding-protein-dependent transport system permease family. FecCD subfamily.</text>
</comment>
<evidence type="ECO:0000256" key="7">
    <source>
        <dbReference type="ARBA" id="ARBA00023136"/>
    </source>
</evidence>
<dbReference type="FunFam" id="1.10.3470.10:FF:000001">
    <property type="entry name" value="Vitamin B12 ABC transporter permease BtuC"/>
    <property type="match status" value="1"/>
</dbReference>
<keyword evidence="3" id="KW-0813">Transport</keyword>
<dbReference type="STRING" id="1121298.SAMN05444401_0972"/>
<dbReference type="SUPFAM" id="SSF81345">
    <property type="entry name" value="ABC transporter involved in vitamin B12 uptake, BtuC"/>
    <property type="match status" value="1"/>
</dbReference>
<dbReference type="GO" id="GO:0033214">
    <property type="term" value="P:siderophore-iron import into cell"/>
    <property type="evidence" value="ECO:0007669"/>
    <property type="project" value="TreeGrafter"/>
</dbReference>
<evidence type="ECO:0000256" key="2">
    <source>
        <dbReference type="ARBA" id="ARBA00007935"/>
    </source>
</evidence>
<comment type="subcellular location">
    <subcellularLocation>
        <location evidence="1">Cell membrane</location>
        <topology evidence="1">Multi-pass membrane protein</topology>
    </subcellularLocation>
</comment>
<feature type="transmembrane region" description="Helical" evidence="8">
    <location>
        <begin position="131"/>
        <end position="151"/>
    </location>
</feature>
<proteinExistence type="inferred from homology"/>
<dbReference type="PANTHER" id="PTHR30472">
    <property type="entry name" value="FERRIC ENTEROBACTIN TRANSPORT SYSTEM PERMEASE PROTEIN"/>
    <property type="match status" value="1"/>
</dbReference>
<accession>A0A1M6C1U2</accession>
<dbReference type="EMBL" id="FQZO01000001">
    <property type="protein sequence ID" value="SHI55015.1"/>
    <property type="molecule type" value="Genomic_DNA"/>
</dbReference>
<feature type="transmembrane region" description="Helical" evidence="8">
    <location>
        <begin position="322"/>
        <end position="341"/>
    </location>
</feature>
<feature type="transmembrane region" description="Helical" evidence="8">
    <location>
        <begin position="160"/>
        <end position="185"/>
    </location>
</feature>
<dbReference type="AlphaFoldDB" id="A0A1M6C1U2"/>
<dbReference type="GO" id="GO:0022857">
    <property type="term" value="F:transmembrane transporter activity"/>
    <property type="evidence" value="ECO:0007669"/>
    <property type="project" value="InterPro"/>
</dbReference>
<evidence type="ECO:0000256" key="1">
    <source>
        <dbReference type="ARBA" id="ARBA00004651"/>
    </source>
</evidence>
<evidence type="ECO:0000256" key="3">
    <source>
        <dbReference type="ARBA" id="ARBA00022448"/>
    </source>
</evidence>
<dbReference type="GO" id="GO:0005886">
    <property type="term" value="C:plasma membrane"/>
    <property type="evidence" value="ECO:0007669"/>
    <property type="project" value="UniProtKB-SubCell"/>
</dbReference>
<dbReference type="RefSeq" id="WP_207650269.1">
    <property type="nucleotide sequence ID" value="NZ_FQZO01000001.1"/>
</dbReference>
<dbReference type="PANTHER" id="PTHR30472:SF70">
    <property type="entry name" value="MOLYBDATE IMPORT SYSTEM PERMEASE PROTEIN MOLB"/>
    <property type="match status" value="1"/>
</dbReference>
<keyword evidence="5 8" id="KW-0812">Transmembrane</keyword>
<evidence type="ECO:0000256" key="8">
    <source>
        <dbReference type="SAM" id="Phobius"/>
    </source>
</evidence>
<dbReference type="CDD" id="cd06550">
    <property type="entry name" value="TM_ABC_iron-siderophores_like"/>
    <property type="match status" value="1"/>
</dbReference>
<feature type="transmembrane region" description="Helical" evidence="8">
    <location>
        <begin position="205"/>
        <end position="224"/>
    </location>
</feature>
<evidence type="ECO:0000256" key="5">
    <source>
        <dbReference type="ARBA" id="ARBA00022692"/>
    </source>
</evidence>
<keyword evidence="6 8" id="KW-1133">Transmembrane helix</keyword>
<organism evidence="9 10">
    <name type="scientific">Clostridium amylolyticum</name>
    <dbReference type="NCBI Taxonomy" id="1121298"/>
    <lineage>
        <taxon>Bacteria</taxon>
        <taxon>Bacillati</taxon>
        <taxon>Bacillota</taxon>
        <taxon>Clostridia</taxon>
        <taxon>Eubacteriales</taxon>
        <taxon>Clostridiaceae</taxon>
        <taxon>Clostridium</taxon>
    </lineage>
</organism>
<dbReference type="Gene3D" id="1.10.3470.10">
    <property type="entry name" value="ABC transporter involved in vitamin B12 uptake, BtuC"/>
    <property type="match status" value="1"/>
</dbReference>
<name>A0A1M6C1U2_9CLOT</name>
<keyword evidence="10" id="KW-1185">Reference proteome</keyword>
<keyword evidence="4" id="KW-1003">Cell membrane</keyword>
<evidence type="ECO:0000313" key="10">
    <source>
        <dbReference type="Proteomes" id="UP000184080"/>
    </source>
</evidence>
<evidence type="ECO:0000256" key="6">
    <source>
        <dbReference type="ARBA" id="ARBA00022989"/>
    </source>
</evidence>
<dbReference type="Proteomes" id="UP000184080">
    <property type="component" value="Unassembled WGS sequence"/>
</dbReference>
<feature type="transmembrane region" description="Helical" evidence="8">
    <location>
        <begin position="295"/>
        <end position="310"/>
    </location>
</feature>
<evidence type="ECO:0000256" key="4">
    <source>
        <dbReference type="ARBA" id="ARBA00022475"/>
    </source>
</evidence>
<feature type="transmembrane region" description="Helical" evidence="8">
    <location>
        <begin position="254"/>
        <end position="283"/>
    </location>
</feature>
<dbReference type="InterPro" id="IPR037294">
    <property type="entry name" value="ABC_BtuC-like"/>
</dbReference>
<keyword evidence="7 8" id="KW-0472">Membrane</keyword>
<dbReference type="Pfam" id="PF01032">
    <property type="entry name" value="FecCD"/>
    <property type="match status" value="1"/>
</dbReference>
<reference evidence="9 10" key="1">
    <citation type="submission" date="2016-11" db="EMBL/GenBank/DDBJ databases">
        <authorList>
            <person name="Jaros S."/>
            <person name="Januszkiewicz K."/>
            <person name="Wedrychowicz H."/>
        </authorList>
    </citation>
    <scope>NUCLEOTIDE SEQUENCE [LARGE SCALE GENOMIC DNA]</scope>
    <source>
        <strain evidence="9 10">DSM 21864</strain>
    </source>
</reference>
<feature type="transmembrane region" description="Helical" evidence="8">
    <location>
        <begin position="49"/>
        <end position="70"/>
    </location>
</feature>
<feature type="transmembrane region" description="Helical" evidence="8">
    <location>
        <begin position="76"/>
        <end position="95"/>
    </location>
</feature>
<protein>
    <submittedName>
        <fullName evidence="9">Iron complex transport system permease protein</fullName>
    </submittedName>
</protein>
<gene>
    <name evidence="9" type="ORF">SAMN05444401_0972</name>
</gene>
<dbReference type="InterPro" id="IPR000522">
    <property type="entry name" value="ABC_transptr_permease_BtuC"/>
</dbReference>
<evidence type="ECO:0000313" key="9">
    <source>
        <dbReference type="EMBL" id="SHI55015.1"/>
    </source>
</evidence>